<keyword evidence="8 10" id="KW-0472">Membrane</keyword>
<keyword evidence="12" id="KW-1185">Reference proteome</keyword>
<feature type="transmembrane region" description="Helical" evidence="10">
    <location>
        <begin position="204"/>
        <end position="221"/>
    </location>
</feature>
<dbReference type="PANTHER" id="PTHR21397">
    <property type="entry name" value="CHROMATIN COMPLEXES SUBUNIT BAP18-RELATED"/>
    <property type="match status" value="1"/>
</dbReference>
<dbReference type="AlphaFoldDB" id="A0AAE0VXV2"/>
<dbReference type="CDD" id="cd22209">
    <property type="entry name" value="EMC10"/>
    <property type="match status" value="1"/>
</dbReference>
<sequence>MESSFFTRAFPKPLSQPEKETTYEDEYEGQRTLMLEHALDGGPNPEYTKRGSIIIKSVKNNKAHFSSTGPVTLQEKKALRRLVEDNGIYRIRVPLKGTGEKEDYVSTFIPACSVYESALSDQLIVSVDQSGEVIGIAIMGNPTHCSGLDIPDSNLTNWNTMVDISQTVQGPVPDTQTYIERMKREEQAKAQGQQGDNRSFIAKYWMYIVPVVIILFLMQSMDQQAVPDGPGGGGGGGGGR</sequence>
<dbReference type="Proteomes" id="UP001195483">
    <property type="component" value="Unassembled WGS sequence"/>
</dbReference>
<proteinExistence type="inferred from homology"/>
<evidence type="ECO:0000256" key="2">
    <source>
        <dbReference type="ARBA" id="ARBA00007695"/>
    </source>
</evidence>
<organism evidence="11 12">
    <name type="scientific">Potamilus streckersoni</name>
    <dbReference type="NCBI Taxonomy" id="2493646"/>
    <lineage>
        <taxon>Eukaryota</taxon>
        <taxon>Metazoa</taxon>
        <taxon>Spiralia</taxon>
        <taxon>Lophotrochozoa</taxon>
        <taxon>Mollusca</taxon>
        <taxon>Bivalvia</taxon>
        <taxon>Autobranchia</taxon>
        <taxon>Heteroconchia</taxon>
        <taxon>Palaeoheterodonta</taxon>
        <taxon>Unionida</taxon>
        <taxon>Unionoidea</taxon>
        <taxon>Unionidae</taxon>
        <taxon>Ambleminae</taxon>
        <taxon>Lampsilini</taxon>
        <taxon>Potamilus</taxon>
    </lineage>
</organism>
<comment type="caution">
    <text evidence="11">The sequence shown here is derived from an EMBL/GenBank/DDBJ whole genome shotgun (WGS) entry which is preliminary data.</text>
</comment>
<keyword evidence="4 10" id="KW-0812">Transmembrane</keyword>
<protein>
    <recommendedName>
        <fullName evidence="3">ER membrane protein complex subunit 10</fullName>
    </recommendedName>
</protein>
<name>A0AAE0VXV2_9BIVA</name>
<dbReference type="GO" id="GO:0072546">
    <property type="term" value="C:EMC complex"/>
    <property type="evidence" value="ECO:0007669"/>
    <property type="project" value="TreeGrafter"/>
</dbReference>
<evidence type="ECO:0000256" key="7">
    <source>
        <dbReference type="ARBA" id="ARBA00022989"/>
    </source>
</evidence>
<evidence type="ECO:0000313" key="12">
    <source>
        <dbReference type="Proteomes" id="UP001195483"/>
    </source>
</evidence>
<keyword evidence="6" id="KW-0256">Endoplasmic reticulum</keyword>
<reference evidence="11" key="2">
    <citation type="journal article" date="2021" name="Genome Biol. Evol.">
        <title>Developing a high-quality reference genome for a parasitic bivalve with doubly uniparental inheritance (Bivalvia: Unionida).</title>
        <authorList>
            <person name="Smith C.H."/>
        </authorList>
    </citation>
    <scope>NUCLEOTIDE SEQUENCE</scope>
    <source>
        <strain evidence="11">CHS0354</strain>
        <tissue evidence="11">Mantle</tissue>
    </source>
</reference>
<reference evidence="11" key="1">
    <citation type="journal article" date="2021" name="Genome Biol. Evol.">
        <title>A High-Quality Reference Genome for a Parasitic Bivalve with Doubly Uniparental Inheritance (Bivalvia: Unionida).</title>
        <authorList>
            <person name="Smith C.H."/>
        </authorList>
    </citation>
    <scope>NUCLEOTIDE SEQUENCE</scope>
    <source>
        <strain evidence="11">CHS0354</strain>
    </source>
</reference>
<evidence type="ECO:0000256" key="3">
    <source>
        <dbReference type="ARBA" id="ARBA00020105"/>
    </source>
</evidence>
<reference evidence="11" key="3">
    <citation type="submission" date="2023-05" db="EMBL/GenBank/DDBJ databases">
        <authorList>
            <person name="Smith C.H."/>
        </authorList>
    </citation>
    <scope>NUCLEOTIDE SEQUENCE</scope>
    <source>
        <strain evidence="11">CHS0354</strain>
        <tissue evidence="11">Mantle</tissue>
    </source>
</reference>
<evidence type="ECO:0000256" key="1">
    <source>
        <dbReference type="ARBA" id="ARBA00004115"/>
    </source>
</evidence>
<evidence type="ECO:0000256" key="9">
    <source>
        <dbReference type="SAM" id="MobiDB-lite"/>
    </source>
</evidence>
<keyword evidence="7 10" id="KW-1133">Transmembrane helix</keyword>
<evidence type="ECO:0000256" key="4">
    <source>
        <dbReference type="ARBA" id="ARBA00022692"/>
    </source>
</evidence>
<dbReference type="Pfam" id="PF21203">
    <property type="entry name" value="ECM10"/>
    <property type="match status" value="1"/>
</dbReference>
<keyword evidence="5" id="KW-0732">Signal</keyword>
<dbReference type="EMBL" id="JAEAOA010002342">
    <property type="protein sequence ID" value="KAK3594136.1"/>
    <property type="molecule type" value="Genomic_DNA"/>
</dbReference>
<evidence type="ECO:0000256" key="6">
    <source>
        <dbReference type="ARBA" id="ARBA00022824"/>
    </source>
</evidence>
<evidence type="ECO:0000313" key="11">
    <source>
        <dbReference type="EMBL" id="KAK3594136.1"/>
    </source>
</evidence>
<dbReference type="PANTHER" id="PTHR21397:SF4">
    <property type="entry name" value="ER MEMBRANE PROTEIN COMPLEX SUBUNIT 10"/>
    <property type="match status" value="1"/>
</dbReference>
<comment type="subcellular location">
    <subcellularLocation>
        <location evidence="1">Endoplasmic reticulum membrane</location>
        <topology evidence="1">Single-pass type I membrane protein</topology>
    </subcellularLocation>
</comment>
<accession>A0AAE0VXV2</accession>
<evidence type="ECO:0000256" key="5">
    <source>
        <dbReference type="ARBA" id="ARBA00022729"/>
    </source>
</evidence>
<feature type="region of interest" description="Disordered" evidence="9">
    <location>
        <begin position="1"/>
        <end position="22"/>
    </location>
</feature>
<evidence type="ECO:0000256" key="8">
    <source>
        <dbReference type="ARBA" id="ARBA00023136"/>
    </source>
</evidence>
<gene>
    <name evidence="11" type="ORF">CHS0354_040911</name>
</gene>
<evidence type="ECO:0000256" key="10">
    <source>
        <dbReference type="SAM" id="Phobius"/>
    </source>
</evidence>
<comment type="similarity">
    <text evidence="2">Belongs to the EMC10 family.</text>
</comment>